<organism evidence="2 3">
    <name type="scientific">Actinoplanes friuliensis DSM 7358</name>
    <dbReference type="NCBI Taxonomy" id="1246995"/>
    <lineage>
        <taxon>Bacteria</taxon>
        <taxon>Bacillati</taxon>
        <taxon>Actinomycetota</taxon>
        <taxon>Actinomycetes</taxon>
        <taxon>Micromonosporales</taxon>
        <taxon>Micromonosporaceae</taxon>
        <taxon>Actinoplanes</taxon>
    </lineage>
</organism>
<keyword evidence="3" id="KW-1185">Reference proteome</keyword>
<protein>
    <recommendedName>
        <fullName evidence="1">Methyltransferase domain-containing protein</fullName>
    </recommendedName>
</protein>
<dbReference type="eggNOG" id="COG2226">
    <property type="taxonomic scope" value="Bacteria"/>
</dbReference>
<dbReference type="Pfam" id="PF13649">
    <property type="entry name" value="Methyltransf_25"/>
    <property type="match status" value="1"/>
</dbReference>
<evidence type="ECO:0000313" key="2">
    <source>
        <dbReference type="EMBL" id="AGZ41060.1"/>
    </source>
</evidence>
<reference evidence="2 3" key="1">
    <citation type="journal article" date="2014" name="J. Biotechnol.">
        <title>Complete genome sequence of the actinobacterium Actinoplanes friuliensis HAG 010964, producer of the lipopeptide antibiotic friulimycin.</title>
        <authorList>
            <person name="Ruckert C."/>
            <person name="Szczepanowski R."/>
            <person name="Albersmeier A."/>
            <person name="Goesmann A."/>
            <person name="Fischer N."/>
            <person name="Steinkamper A."/>
            <person name="Puhler A."/>
            <person name="Biener R."/>
            <person name="Schwartz D."/>
            <person name="Kalinowski J."/>
        </authorList>
    </citation>
    <scope>NUCLEOTIDE SEQUENCE [LARGE SCALE GENOMIC DNA]</scope>
    <source>
        <strain evidence="2 3">DSM 7358</strain>
    </source>
</reference>
<dbReference type="Proteomes" id="UP000017746">
    <property type="component" value="Chromosome"/>
</dbReference>
<dbReference type="PANTHER" id="PTHR42912">
    <property type="entry name" value="METHYLTRANSFERASE"/>
    <property type="match status" value="1"/>
</dbReference>
<dbReference type="EMBL" id="CP006272">
    <property type="protein sequence ID" value="AGZ41060.1"/>
    <property type="molecule type" value="Genomic_DNA"/>
</dbReference>
<evidence type="ECO:0000259" key="1">
    <source>
        <dbReference type="Pfam" id="PF13649"/>
    </source>
</evidence>
<name>U5VZD7_9ACTN</name>
<dbReference type="CDD" id="cd02440">
    <property type="entry name" value="AdoMet_MTases"/>
    <property type="match status" value="1"/>
</dbReference>
<gene>
    <name evidence="2" type="ORF">AFR_13870</name>
</gene>
<dbReference type="Gene3D" id="3.40.50.150">
    <property type="entry name" value="Vaccinia Virus protein VP39"/>
    <property type="match status" value="1"/>
</dbReference>
<dbReference type="InterPro" id="IPR050508">
    <property type="entry name" value="Methyltransf_Superfamily"/>
</dbReference>
<evidence type="ECO:0000313" key="3">
    <source>
        <dbReference type="Proteomes" id="UP000017746"/>
    </source>
</evidence>
<dbReference type="RefSeq" id="WP_023361119.1">
    <property type="nucleotide sequence ID" value="NC_022657.1"/>
</dbReference>
<dbReference type="SUPFAM" id="SSF53335">
    <property type="entry name" value="S-adenosyl-L-methionine-dependent methyltransferases"/>
    <property type="match status" value="1"/>
</dbReference>
<proteinExistence type="predicted"/>
<dbReference type="KEGG" id="afs:AFR_13870"/>
<feature type="domain" description="Methyltransferase" evidence="1">
    <location>
        <begin position="31"/>
        <end position="127"/>
    </location>
</feature>
<dbReference type="HOGENOM" id="CLU_069129_4_0_11"/>
<dbReference type="InterPro" id="IPR029063">
    <property type="entry name" value="SAM-dependent_MTases_sf"/>
</dbReference>
<dbReference type="OrthoDB" id="189743at2"/>
<dbReference type="AlphaFoldDB" id="U5VZD7"/>
<dbReference type="GO" id="GO:0008168">
    <property type="term" value="F:methyltransferase activity"/>
    <property type="evidence" value="ECO:0007669"/>
    <property type="project" value="TreeGrafter"/>
</dbReference>
<dbReference type="InterPro" id="IPR041698">
    <property type="entry name" value="Methyltransf_25"/>
</dbReference>
<accession>U5VZD7</accession>
<sequence>MEEFPSLYDLTYADYQEDIPFWIDLIGRTEVLELGVGTGRVALPLAVAGAGVTGLDHSLQMIRSARNKMTQAGSRINLVYSDLTRLPFSEGSFASVICPFSTINYVTDLAALRRAFSEARRVLRKGGLFAFEALSWHTYDRWLNNDGLQHVVDRVGKAPGEPIDITYSYQFDAAHQIATQERLYRVTVADGVRKEYLIHWRNRFAFRAEYLLLLEDSRFAIELEAGDYQGSTYSHDAEAYIVVCRAV</sequence>